<feature type="domain" description="M23ase beta-sheet core" evidence="3">
    <location>
        <begin position="142"/>
        <end position="240"/>
    </location>
</feature>
<keyword evidence="2" id="KW-1133">Transmembrane helix</keyword>
<evidence type="ECO:0000256" key="2">
    <source>
        <dbReference type="SAM" id="Phobius"/>
    </source>
</evidence>
<evidence type="ECO:0000313" key="4">
    <source>
        <dbReference type="EMBL" id="MBD2845867.1"/>
    </source>
</evidence>
<gene>
    <name evidence="4" type="ORF">IDH44_11750</name>
</gene>
<reference evidence="4" key="1">
    <citation type="submission" date="2020-09" db="EMBL/GenBank/DDBJ databases">
        <title>A novel bacterium of genus Paenibacillus, isolated from South China Sea.</title>
        <authorList>
            <person name="Huang H."/>
            <person name="Mo K."/>
            <person name="Hu Y."/>
        </authorList>
    </citation>
    <scope>NUCLEOTIDE SEQUENCE</scope>
    <source>
        <strain evidence="4">IB182496</strain>
    </source>
</reference>
<dbReference type="CDD" id="cd12797">
    <property type="entry name" value="M23_peptidase"/>
    <property type="match status" value="1"/>
</dbReference>
<keyword evidence="2" id="KW-0472">Membrane</keyword>
<keyword evidence="5" id="KW-1185">Reference proteome</keyword>
<feature type="transmembrane region" description="Helical" evidence="2">
    <location>
        <begin position="38"/>
        <end position="58"/>
    </location>
</feature>
<feature type="region of interest" description="Disordered" evidence="1">
    <location>
        <begin position="1"/>
        <end position="28"/>
    </location>
</feature>
<accession>A0A927GSN2</accession>
<dbReference type="Proteomes" id="UP000621560">
    <property type="component" value="Unassembled WGS sequence"/>
</dbReference>
<dbReference type="EMBL" id="JACXIZ010000019">
    <property type="protein sequence ID" value="MBD2845867.1"/>
    <property type="molecule type" value="Genomic_DNA"/>
</dbReference>
<keyword evidence="2" id="KW-0812">Transmembrane</keyword>
<dbReference type="SUPFAM" id="SSF51261">
    <property type="entry name" value="Duplicated hybrid motif"/>
    <property type="match status" value="1"/>
</dbReference>
<dbReference type="GO" id="GO:0004222">
    <property type="term" value="F:metalloendopeptidase activity"/>
    <property type="evidence" value="ECO:0007669"/>
    <property type="project" value="TreeGrafter"/>
</dbReference>
<name>A0A927GSN2_9BACL</name>
<evidence type="ECO:0000256" key="1">
    <source>
        <dbReference type="SAM" id="MobiDB-lite"/>
    </source>
</evidence>
<sequence>MNDQNKPNAKREEAPQTNPGGRAAAHSSSWKKLLSKKWVTPAAFMAAAAIIVTIMWVYQGSQPQQETATETSETEETRGETDVAVNEQDQDLPVTAIAGENAFQWPVLNKADVEVIVPFYEAGATGEERQAAMIQSGNTFKPHMGMDLAKADNTTFDVLSVLGGKVSHVEQHPLNGYVVEIAHADGLVTVYQSLTDVTVKTGDEVAQGTVIAKAGRSELEKDLGVHLHLEVRQDGEAVNPAAVLPE</sequence>
<dbReference type="InterPro" id="IPR050570">
    <property type="entry name" value="Cell_wall_metabolism_enzyme"/>
</dbReference>
<feature type="region of interest" description="Disordered" evidence="1">
    <location>
        <begin position="64"/>
        <end position="87"/>
    </location>
</feature>
<dbReference type="AlphaFoldDB" id="A0A927GSN2"/>
<protein>
    <submittedName>
        <fullName evidence="4">M23 family metallopeptidase</fullName>
    </submittedName>
</protein>
<dbReference type="InterPro" id="IPR011055">
    <property type="entry name" value="Dup_hybrid_motif"/>
</dbReference>
<dbReference type="Pfam" id="PF01551">
    <property type="entry name" value="Peptidase_M23"/>
    <property type="match status" value="1"/>
</dbReference>
<dbReference type="PANTHER" id="PTHR21666">
    <property type="entry name" value="PEPTIDASE-RELATED"/>
    <property type="match status" value="1"/>
</dbReference>
<proteinExistence type="predicted"/>
<evidence type="ECO:0000259" key="3">
    <source>
        <dbReference type="Pfam" id="PF01551"/>
    </source>
</evidence>
<dbReference type="Gene3D" id="2.70.70.10">
    <property type="entry name" value="Glucose Permease (Domain IIA)"/>
    <property type="match status" value="1"/>
</dbReference>
<comment type="caution">
    <text evidence="4">The sequence shown here is derived from an EMBL/GenBank/DDBJ whole genome shotgun (WGS) entry which is preliminary data.</text>
</comment>
<dbReference type="InterPro" id="IPR016047">
    <property type="entry name" value="M23ase_b-sheet_dom"/>
</dbReference>
<dbReference type="PANTHER" id="PTHR21666:SF291">
    <property type="entry name" value="STAGE II SPORULATION PROTEIN Q"/>
    <property type="match status" value="1"/>
</dbReference>
<organism evidence="4 5">
    <name type="scientific">Paenibacillus sabuli</name>
    <dbReference type="NCBI Taxonomy" id="2772509"/>
    <lineage>
        <taxon>Bacteria</taxon>
        <taxon>Bacillati</taxon>
        <taxon>Bacillota</taxon>
        <taxon>Bacilli</taxon>
        <taxon>Bacillales</taxon>
        <taxon>Paenibacillaceae</taxon>
        <taxon>Paenibacillus</taxon>
    </lineage>
</organism>
<evidence type="ECO:0000313" key="5">
    <source>
        <dbReference type="Proteomes" id="UP000621560"/>
    </source>
</evidence>
<dbReference type="RefSeq" id="WP_190917851.1">
    <property type="nucleotide sequence ID" value="NZ_JACXIZ010000019.1"/>
</dbReference>